<name>A0A250FLR8_9FLAO</name>
<sequence length="176" mass="19793">MKKQVIQVLWSIANGVGQKQNEKIVYPSIREQLSAIKTLMSIKGWEEELLVLQQSIFVQQNSMDNQEILSVKTMDTTSVVNEKTESKEEFIAPSIEKETVFPLKKKDELSSTLKEGELSSTLKKDELPSTLKKCELSTTLKKSELPTTLKKGELRFASTVDDPIASLPACWRNAFG</sequence>
<dbReference type="KEGG" id="cgh:CGC50_02020"/>
<accession>A0A250FLR8</accession>
<evidence type="ECO:0000313" key="1">
    <source>
        <dbReference type="EMBL" id="ATA86034.1"/>
    </source>
</evidence>
<organism evidence="1 2">
    <name type="scientific">Capnocytophaga gingivalis</name>
    <dbReference type="NCBI Taxonomy" id="1017"/>
    <lineage>
        <taxon>Bacteria</taxon>
        <taxon>Pseudomonadati</taxon>
        <taxon>Bacteroidota</taxon>
        <taxon>Flavobacteriia</taxon>
        <taxon>Flavobacteriales</taxon>
        <taxon>Flavobacteriaceae</taxon>
        <taxon>Capnocytophaga</taxon>
    </lineage>
</organism>
<proteinExistence type="predicted"/>
<dbReference type="RefSeq" id="WP_095909477.1">
    <property type="nucleotide sequence ID" value="NZ_CP022386.1"/>
</dbReference>
<dbReference type="AlphaFoldDB" id="A0A250FLR8"/>
<evidence type="ECO:0000313" key="2">
    <source>
        <dbReference type="Proteomes" id="UP000217250"/>
    </source>
</evidence>
<protein>
    <submittedName>
        <fullName evidence="1">Uncharacterized protein</fullName>
    </submittedName>
</protein>
<gene>
    <name evidence="1" type="ORF">CGC50_02020</name>
</gene>
<dbReference type="GeneID" id="84807341"/>
<dbReference type="EMBL" id="CP022386">
    <property type="protein sequence ID" value="ATA86034.1"/>
    <property type="molecule type" value="Genomic_DNA"/>
</dbReference>
<dbReference type="Proteomes" id="UP000217250">
    <property type="component" value="Chromosome"/>
</dbReference>
<reference evidence="2" key="1">
    <citation type="submission" date="2017-06" db="EMBL/GenBank/DDBJ databases">
        <title>Capnocytophaga spp. assemblies.</title>
        <authorList>
            <person name="Gulvik C.A."/>
        </authorList>
    </citation>
    <scope>NUCLEOTIDE SEQUENCE [LARGE SCALE GENOMIC DNA]</scope>
    <source>
        <strain evidence="2">H1496</strain>
    </source>
</reference>
<dbReference type="OrthoDB" id="9771580at2"/>